<dbReference type="Proteomes" id="UP000320011">
    <property type="component" value="Unassembled WGS sequence"/>
</dbReference>
<sequence>MAETNTSFFMNAQAAGFGTCGEEDEKLHRELNRTLTDPALTETQFLGFSVPEARIHSLCYAWAHPTLRTITGGVWAWQGVKRTALASELFDMRQYMDFTPFEDGDFTDLRLPNGYRVECLKPLEKFRMTYDDPVRGNAFDVTLTAIMPPAVLPSGRHLDQAMRTEGKLLLRGKSYDVNGYTVRDRSWGENRTEEPRMAPPVHWLTGVFGDDFAFHMMGIEHPGSDPVWRDVYPVDDAMAEATNRGWVWVGGELRSVEKASVRTHWDVSTGYPLAHEVRMTDSAGREYRLSGEITASNNWSAWSNAFFGISLARWDDHEGRTGWGDSQIGAWTDFVHALSALEE</sequence>
<evidence type="ECO:0000313" key="2">
    <source>
        <dbReference type="EMBL" id="TVT52549.1"/>
    </source>
</evidence>
<dbReference type="RefSeq" id="WP_144587765.1">
    <property type="nucleotide sequence ID" value="NZ_VJWX01000100.1"/>
</dbReference>
<keyword evidence="3" id="KW-1185">Reference proteome</keyword>
<reference evidence="2 3" key="1">
    <citation type="submission" date="2019-07" db="EMBL/GenBank/DDBJ databases">
        <authorList>
            <person name="Duangmal K."/>
            <person name="Teo W.F.A."/>
        </authorList>
    </citation>
    <scope>NUCLEOTIDE SEQUENCE [LARGE SCALE GENOMIC DNA]</scope>
    <source>
        <strain evidence="2 3">TBRC 6029</strain>
    </source>
</reference>
<name>A0A558CUV2_9PSEU</name>
<comment type="caution">
    <text evidence="2">The sequence shown here is derived from an EMBL/GenBank/DDBJ whole genome shotgun (WGS) entry which is preliminary data.</text>
</comment>
<evidence type="ECO:0000313" key="3">
    <source>
        <dbReference type="Proteomes" id="UP000320011"/>
    </source>
</evidence>
<feature type="domain" description="DUF7064" evidence="1">
    <location>
        <begin position="199"/>
        <end position="328"/>
    </location>
</feature>
<dbReference type="OrthoDB" id="7054648at2"/>
<dbReference type="EMBL" id="VJWX01000100">
    <property type="protein sequence ID" value="TVT52549.1"/>
    <property type="molecule type" value="Genomic_DNA"/>
</dbReference>
<dbReference type="AlphaFoldDB" id="A0A558CUV2"/>
<proteinExistence type="predicted"/>
<accession>A0A558CUV2</accession>
<reference evidence="2 3" key="2">
    <citation type="submission" date="2019-08" db="EMBL/GenBank/DDBJ databases">
        <title>Amycolatopsis acidicola sp. nov., isolated from peat swamp forest soil.</title>
        <authorList>
            <person name="Srisuk N."/>
        </authorList>
    </citation>
    <scope>NUCLEOTIDE SEQUENCE [LARGE SCALE GENOMIC DNA]</scope>
    <source>
        <strain evidence="2 3">TBRC 6029</strain>
    </source>
</reference>
<gene>
    <name evidence="2" type="ORF">FNH05_12820</name>
</gene>
<protein>
    <recommendedName>
        <fullName evidence="1">DUF7064 domain-containing protein</fullName>
    </recommendedName>
</protein>
<organism evidence="2 3">
    <name type="scientific">Amycolatopsis rhizosphaerae</name>
    <dbReference type="NCBI Taxonomy" id="2053003"/>
    <lineage>
        <taxon>Bacteria</taxon>
        <taxon>Bacillati</taxon>
        <taxon>Actinomycetota</taxon>
        <taxon>Actinomycetes</taxon>
        <taxon>Pseudonocardiales</taxon>
        <taxon>Pseudonocardiaceae</taxon>
        <taxon>Amycolatopsis</taxon>
    </lineage>
</organism>
<evidence type="ECO:0000259" key="1">
    <source>
        <dbReference type="Pfam" id="PF23212"/>
    </source>
</evidence>
<dbReference type="InterPro" id="IPR055492">
    <property type="entry name" value="DUF7064"/>
</dbReference>
<dbReference type="Pfam" id="PF23212">
    <property type="entry name" value="DUF7064"/>
    <property type="match status" value="1"/>
</dbReference>
<dbReference type="SUPFAM" id="SSF159245">
    <property type="entry name" value="AttH-like"/>
    <property type="match status" value="1"/>
</dbReference>